<dbReference type="EMBL" id="JAWWNJ010000042">
    <property type="protein sequence ID" value="KAK7019862.1"/>
    <property type="molecule type" value="Genomic_DNA"/>
</dbReference>
<name>A0AAW0B3B6_9AGAR</name>
<organism evidence="2 3">
    <name type="scientific">Favolaschia claudopus</name>
    <dbReference type="NCBI Taxonomy" id="2862362"/>
    <lineage>
        <taxon>Eukaryota</taxon>
        <taxon>Fungi</taxon>
        <taxon>Dikarya</taxon>
        <taxon>Basidiomycota</taxon>
        <taxon>Agaricomycotina</taxon>
        <taxon>Agaricomycetes</taxon>
        <taxon>Agaricomycetidae</taxon>
        <taxon>Agaricales</taxon>
        <taxon>Marasmiineae</taxon>
        <taxon>Mycenaceae</taxon>
        <taxon>Favolaschia</taxon>
    </lineage>
</organism>
<evidence type="ECO:0000313" key="3">
    <source>
        <dbReference type="Proteomes" id="UP001362999"/>
    </source>
</evidence>
<proteinExistence type="predicted"/>
<feature type="non-terminal residue" evidence="2">
    <location>
        <position position="79"/>
    </location>
</feature>
<evidence type="ECO:0000256" key="1">
    <source>
        <dbReference type="SAM" id="MobiDB-lite"/>
    </source>
</evidence>
<feature type="compositionally biased region" description="Polar residues" evidence="1">
    <location>
        <begin position="15"/>
        <end position="33"/>
    </location>
</feature>
<feature type="region of interest" description="Disordered" evidence="1">
    <location>
        <begin position="1"/>
        <end position="51"/>
    </location>
</feature>
<gene>
    <name evidence="2" type="ORF">R3P38DRAFT_2970590</name>
</gene>
<evidence type="ECO:0000313" key="2">
    <source>
        <dbReference type="EMBL" id="KAK7019862.1"/>
    </source>
</evidence>
<dbReference type="Proteomes" id="UP001362999">
    <property type="component" value="Unassembled WGS sequence"/>
</dbReference>
<comment type="caution">
    <text evidence="2">The sequence shown here is derived from an EMBL/GenBank/DDBJ whole genome shotgun (WGS) entry which is preliminary data.</text>
</comment>
<keyword evidence="3" id="KW-1185">Reference proteome</keyword>
<dbReference type="AlphaFoldDB" id="A0AAW0B3B6"/>
<reference evidence="2 3" key="1">
    <citation type="journal article" date="2024" name="J Genomics">
        <title>Draft genome sequencing and assembly of Favolaschia claudopus CIRM-BRFM 2984 isolated from oak limbs.</title>
        <authorList>
            <person name="Navarro D."/>
            <person name="Drula E."/>
            <person name="Chaduli D."/>
            <person name="Cazenave R."/>
            <person name="Ahrendt S."/>
            <person name="Wang J."/>
            <person name="Lipzen A."/>
            <person name="Daum C."/>
            <person name="Barry K."/>
            <person name="Grigoriev I.V."/>
            <person name="Favel A."/>
            <person name="Rosso M.N."/>
            <person name="Martin F."/>
        </authorList>
    </citation>
    <scope>NUCLEOTIDE SEQUENCE [LARGE SCALE GENOMIC DNA]</scope>
    <source>
        <strain evidence="2 3">CIRM-BRFM 2984</strain>
    </source>
</reference>
<accession>A0AAW0B3B6</accession>
<protein>
    <submittedName>
        <fullName evidence="2">Uncharacterized protein</fullName>
    </submittedName>
</protein>
<sequence length="79" mass="8323">MSGKVPPRGPRALLGQSQPQSYHTEPSPASTSAKRIGAVPPTGPRSLTNGFTNAKGRAALVNGRKNHQVCGIRYNNSEV</sequence>